<comment type="caution">
    <text evidence="1">The sequence shown here is derived from an EMBL/GenBank/DDBJ whole genome shotgun (WGS) entry which is preliminary data.</text>
</comment>
<reference evidence="1 2" key="1">
    <citation type="submission" date="2019-11" db="EMBL/GenBank/DDBJ databases">
        <title>Genome sequences of 17 halophilic strains isolated from different environments.</title>
        <authorList>
            <person name="Furrow R.E."/>
        </authorList>
    </citation>
    <scope>NUCLEOTIDE SEQUENCE [LARGE SCALE GENOMIC DNA]</scope>
    <source>
        <strain evidence="1 2">22514_16_FS</strain>
    </source>
</reference>
<name>A0A6I5A536_9BACI</name>
<dbReference type="EMBL" id="WMEQ01000017">
    <property type="protein sequence ID" value="MYL35451.1"/>
    <property type="molecule type" value="Genomic_DNA"/>
</dbReference>
<evidence type="ECO:0000313" key="2">
    <source>
        <dbReference type="Proteomes" id="UP000468638"/>
    </source>
</evidence>
<sequence length="107" mass="12439">MSYFQKFIQAAESTNYGNNHEVDPGAVMRMIYIIMYSPQKSLKEVDFNSFTQAELEQAIEELHWYEPDEVSDEGHSNIGNPIVEVNRAAHINQLMDTCHPAQKRRFF</sequence>
<dbReference type="AlphaFoldDB" id="A0A6I5A536"/>
<protein>
    <submittedName>
        <fullName evidence="1">Uncharacterized protein</fullName>
    </submittedName>
</protein>
<accession>A0A6I5A536</accession>
<dbReference type="Proteomes" id="UP000468638">
    <property type="component" value="Unassembled WGS sequence"/>
</dbReference>
<dbReference type="RefSeq" id="WP_160850408.1">
    <property type="nucleotide sequence ID" value="NZ_WMEQ01000017.1"/>
</dbReference>
<organism evidence="1 2">
    <name type="scientific">Pontibacillus yanchengensis</name>
    <dbReference type="NCBI Taxonomy" id="462910"/>
    <lineage>
        <taxon>Bacteria</taxon>
        <taxon>Bacillati</taxon>
        <taxon>Bacillota</taxon>
        <taxon>Bacilli</taxon>
        <taxon>Bacillales</taxon>
        <taxon>Bacillaceae</taxon>
        <taxon>Pontibacillus</taxon>
    </lineage>
</organism>
<gene>
    <name evidence="1" type="ORF">GLW05_17870</name>
</gene>
<proteinExistence type="predicted"/>
<evidence type="ECO:0000313" key="1">
    <source>
        <dbReference type="EMBL" id="MYL35451.1"/>
    </source>
</evidence>